<dbReference type="GO" id="GO:0016746">
    <property type="term" value="F:acyltransferase activity"/>
    <property type="evidence" value="ECO:0007669"/>
    <property type="project" value="UniProtKB-KW"/>
</dbReference>
<name>A0ABV5VRD4_9BACL</name>
<dbReference type="Gene3D" id="3.40.630.30">
    <property type="match status" value="1"/>
</dbReference>
<keyword evidence="2" id="KW-0012">Acyltransferase</keyword>
<organism evidence="2 3">
    <name type="scientific">Paenibacillus hodogayensis</name>
    <dbReference type="NCBI Taxonomy" id="279208"/>
    <lineage>
        <taxon>Bacteria</taxon>
        <taxon>Bacillati</taxon>
        <taxon>Bacillota</taxon>
        <taxon>Bacilli</taxon>
        <taxon>Bacillales</taxon>
        <taxon>Paenibacillaceae</taxon>
        <taxon>Paenibacillus</taxon>
    </lineage>
</organism>
<dbReference type="Pfam" id="PF00583">
    <property type="entry name" value="Acetyltransf_1"/>
    <property type="match status" value="1"/>
</dbReference>
<dbReference type="EMBL" id="JBHMAG010000004">
    <property type="protein sequence ID" value="MFB9750838.1"/>
    <property type="molecule type" value="Genomic_DNA"/>
</dbReference>
<sequence length="195" mass="22951">MLDKSLEYYRVIMKREAGTPLPQADLPEGFRFALYRDGDEQAWGEIETSVLEFEQTEEAVRYFRENYAAYATEVKRRTLFVEREDGKKVATFTAWWNYTGRRRYPFMHWVAVKPRYQGLGLGKAIIARGVRLMTELEGDCVMYIPTQTWSHKAIRLYLWAGFELETEEPEPGGVINQTKQALELIRHLIEERSDR</sequence>
<dbReference type="InterPro" id="IPR016181">
    <property type="entry name" value="Acyl_CoA_acyltransferase"/>
</dbReference>
<dbReference type="InterPro" id="IPR000182">
    <property type="entry name" value="GNAT_dom"/>
</dbReference>
<dbReference type="EC" id="2.3.1.-" evidence="2"/>
<dbReference type="RefSeq" id="WP_344905171.1">
    <property type="nucleotide sequence ID" value="NZ_BAAAYO010000002.1"/>
</dbReference>
<dbReference type="PROSITE" id="PS51186">
    <property type="entry name" value="GNAT"/>
    <property type="match status" value="1"/>
</dbReference>
<protein>
    <submittedName>
        <fullName evidence="2">GNAT family N-acetyltransferase</fullName>
        <ecNumber evidence="2">2.3.1.-</ecNumber>
    </submittedName>
</protein>
<gene>
    <name evidence="2" type="ORF">ACFFNY_04550</name>
</gene>
<comment type="caution">
    <text evidence="2">The sequence shown here is derived from an EMBL/GenBank/DDBJ whole genome shotgun (WGS) entry which is preliminary data.</text>
</comment>
<keyword evidence="3" id="KW-1185">Reference proteome</keyword>
<dbReference type="Proteomes" id="UP001589619">
    <property type="component" value="Unassembled WGS sequence"/>
</dbReference>
<dbReference type="SUPFAM" id="SSF55729">
    <property type="entry name" value="Acyl-CoA N-acyltransferases (Nat)"/>
    <property type="match status" value="1"/>
</dbReference>
<accession>A0ABV5VRD4</accession>
<evidence type="ECO:0000313" key="3">
    <source>
        <dbReference type="Proteomes" id="UP001589619"/>
    </source>
</evidence>
<proteinExistence type="predicted"/>
<keyword evidence="2" id="KW-0808">Transferase</keyword>
<dbReference type="CDD" id="cd04301">
    <property type="entry name" value="NAT_SF"/>
    <property type="match status" value="1"/>
</dbReference>
<evidence type="ECO:0000313" key="2">
    <source>
        <dbReference type="EMBL" id="MFB9750838.1"/>
    </source>
</evidence>
<feature type="domain" description="N-acetyltransferase" evidence="1">
    <location>
        <begin position="30"/>
        <end position="189"/>
    </location>
</feature>
<reference evidence="2 3" key="1">
    <citation type="submission" date="2024-09" db="EMBL/GenBank/DDBJ databases">
        <authorList>
            <person name="Sun Q."/>
            <person name="Mori K."/>
        </authorList>
    </citation>
    <scope>NUCLEOTIDE SEQUENCE [LARGE SCALE GENOMIC DNA]</scope>
    <source>
        <strain evidence="2 3">JCM 12520</strain>
    </source>
</reference>
<evidence type="ECO:0000259" key="1">
    <source>
        <dbReference type="PROSITE" id="PS51186"/>
    </source>
</evidence>